<feature type="transmembrane region" description="Helical" evidence="2">
    <location>
        <begin position="6"/>
        <end position="31"/>
    </location>
</feature>
<feature type="region of interest" description="Disordered" evidence="1">
    <location>
        <begin position="255"/>
        <end position="299"/>
    </location>
</feature>
<keyword evidence="2" id="KW-0472">Membrane</keyword>
<sequence>MVDTASIIIASISMVGAVIAAMFTGYITYVAEEHKRRRGIKAEVRKYSGPLLLTTNDLQNRLWELIETSITKFDQENPNGKENLERFTCYLLAQFLAWKNILKVSTQFLAFYEDESSSDLGVILSKIEDELSTSRYDRSGWNFRLWPGHQLAIAENMVVLEKETGQLRPVGWHQFKVEFENKFGFYFRYFQTSITEMLDAKEKHTHSVPDQRLRRLQHFLVDLMDTLDPDKKLFQPDPLAERKCRPASRCDCRGPDCKGRGEKLAKERSNRSRSCFAKEAPTIGRGEKSHSPAGNRGNS</sequence>
<keyword evidence="4" id="KW-1185">Reference proteome</keyword>
<evidence type="ECO:0000256" key="2">
    <source>
        <dbReference type="SAM" id="Phobius"/>
    </source>
</evidence>
<feature type="compositionally biased region" description="Basic and acidic residues" evidence="1">
    <location>
        <begin position="255"/>
        <end position="270"/>
    </location>
</feature>
<name>A0A2J6PX58_9HELO</name>
<keyword evidence="2" id="KW-0812">Transmembrane</keyword>
<dbReference type="STRING" id="1745343.A0A2J6PX58"/>
<keyword evidence="2" id="KW-1133">Transmembrane helix</keyword>
<dbReference type="OrthoDB" id="531190at2759"/>
<protein>
    <submittedName>
        <fullName evidence="3">Uncharacterized protein</fullName>
    </submittedName>
</protein>
<reference evidence="3 4" key="1">
    <citation type="submission" date="2016-05" db="EMBL/GenBank/DDBJ databases">
        <title>A degradative enzymes factory behind the ericoid mycorrhizal symbiosis.</title>
        <authorList>
            <consortium name="DOE Joint Genome Institute"/>
            <person name="Martino E."/>
            <person name="Morin E."/>
            <person name="Grelet G."/>
            <person name="Kuo A."/>
            <person name="Kohler A."/>
            <person name="Daghino S."/>
            <person name="Barry K."/>
            <person name="Choi C."/>
            <person name="Cichocki N."/>
            <person name="Clum A."/>
            <person name="Copeland A."/>
            <person name="Hainaut M."/>
            <person name="Haridas S."/>
            <person name="Labutti K."/>
            <person name="Lindquist E."/>
            <person name="Lipzen A."/>
            <person name="Khouja H.-R."/>
            <person name="Murat C."/>
            <person name="Ohm R."/>
            <person name="Olson A."/>
            <person name="Spatafora J."/>
            <person name="Veneault-Fourrey C."/>
            <person name="Henrissat B."/>
            <person name="Grigoriev I."/>
            <person name="Martin F."/>
            <person name="Perotto S."/>
        </authorList>
    </citation>
    <scope>NUCLEOTIDE SEQUENCE [LARGE SCALE GENOMIC DNA]</scope>
    <source>
        <strain evidence="3 4">UAMH 7357</strain>
    </source>
</reference>
<dbReference type="Proteomes" id="UP000235672">
    <property type="component" value="Unassembled WGS sequence"/>
</dbReference>
<dbReference type="EMBL" id="KZ613493">
    <property type="protein sequence ID" value="PMD18544.1"/>
    <property type="molecule type" value="Genomic_DNA"/>
</dbReference>
<dbReference type="AlphaFoldDB" id="A0A2J6PX58"/>
<organism evidence="3 4">
    <name type="scientific">Hyaloscypha hepaticicola</name>
    <dbReference type="NCBI Taxonomy" id="2082293"/>
    <lineage>
        <taxon>Eukaryota</taxon>
        <taxon>Fungi</taxon>
        <taxon>Dikarya</taxon>
        <taxon>Ascomycota</taxon>
        <taxon>Pezizomycotina</taxon>
        <taxon>Leotiomycetes</taxon>
        <taxon>Helotiales</taxon>
        <taxon>Hyaloscyphaceae</taxon>
        <taxon>Hyaloscypha</taxon>
    </lineage>
</organism>
<proteinExistence type="predicted"/>
<evidence type="ECO:0000256" key="1">
    <source>
        <dbReference type="SAM" id="MobiDB-lite"/>
    </source>
</evidence>
<gene>
    <name evidence="3" type="ORF">NA56DRAFT_604221</name>
</gene>
<evidence type="ECO:0000313" key="3">
    <source>
        <dbReference type="EMBL" id="PMD18544.1"/>
    </source>
</evidence>
<evidence type="ECO:0000313" key="4">
    <source>
        <dbReference type="Proteomes" id="UP000235672"/>
    </source>
</evidence>
<accession>A0A2J6PX58</accession>